<dbReference type="GO" id="GO:0043531">
    <property type="term" value="F:ADP binding"/>
    <property type="evidence" value="ECO:0007669"/>
    <property type="project" value="InterPro"/>
</dbReference>
<keyword evidence="6" id="KW-0547">Nucleotide-binding</keyword>
<evidence type="ECO:0000256" key="2">
    <source>
        <dbReference type="ARBA" id="ARBA00008894"/>
    </source>
</evidence>
<dbReference type="SMART" id="SM00382">
    <property type="entry name" value="AAA"/>
    <property type="match status" value="1"/>
</dbReference>
<dbReference type="InterPro" id="IPR042197">
    <property type="entry name" value="Apaf_helical"/>
</dbReference>
<evidence type="ECO:0000313" key="9">
    <source>
        <dbReference type="EMBL" id="RAL39790.1"/>
    </source>
</evidence>
<evidence type="ECO:0000256" key="7">
    <source>
        <dbReference type="SAM" id="Coils"/>
    </source>
</evidence>
<evidence type="ECO:0000256" key="4">
    <source>
        <dbReference type="ARBA" id="ARBA00022737"/>
    </source>
</evidence>
<evidence type="ECO:0000256" key="5">
    <source>
        <dbReference type="ARBA" id="ARBA00022821"/>
    </source>
</evidence>
<dbReference type="PANTHER" id="PTHR33463">
    <property type="entry name" value="NB-ARC DOMAIN-CONTAINING PROTEIN-RELATED"/>
    <property type="match status" value="1"/>
</dbReference>
<dbReference type="GO" id="GO:0006952">
    <property type="term" value="P:defense response"/>
    <property type="evidence" value="ECO:0007669"/>
    <property type="project" value="UniProtKB-KW"/>
</dbReference>
<keyword evidence="10" id="KW-1185">Reference proteome</keyword>
<keyword evidence="5" id="KW-0611">Plant defense</keyword>
<reference evidence="9 10" key="1">
    <citation type="submission" date="2018-06" db="EMBL/GenBank/DDBJ databases">
        <title>The Genome of Cuscuta australis (Dodder) Provides Insight into the Evolution of Plant Parasitism.</title>
        <authorList>
            <person name="Liu H."/>
        </authorList>
    </citation>
    <scope>NUCLEOTIDE SEQUENCE [LARGE SCALE GENOMIC DNA]</scope>
    <source>
        <strain evidence="10">cv. Yunnan</strain>
        <tissue evidence="9">Vines</tissue>
    </source>
</reference>
<dbReference type="Pfam" id="PF23598">
    <property type="entry name" value="LRR_14"/>
    <property type="match status" value="1"/>
</dbReference>
<dbReference type="InterPro" id="IPR003591">
    <property type="entry name" value="Leu-rich_rpt_typical-subtyp"/>
</dbReference>
<accession>A0A328D3Y9</accession>
<dbReference type="SUPFAM" id="SSF52540">
    <property type="entry name" value="P-loop containing nucleoside triphosphate hydrolases"/>
    <property type="match status" value="1"/>
</dbReference>
<dbReference type="Pfam" id="PF00931">
    <property type="entry name" value="NB-ARC"/>
    <property type="match status" value="1"/>
</dbReference>
<dbReference type="AlphaFoldDB" id="A0A328D3Y9"/>
<gene>
    <name evidence="9" type="ORF">DM860_018254</name>
</gene>
<dbReference type="EMBL" id="NQVE01000198">
    <property type="protein sequence ID" value="RAL39790.1"/>
    <property type="molecule type" value="Genomic_DNA"/>
</dbReference>
<dbReference type="InterPro" id="IPR055414">
    <property type="entry name" value="LRR_R13L4/SHOC2-like"/>
</dbReference>
<dbReference type="PANTHER" id="PTHR33463:SF198">
    <property type="entry name" value="RPP4C3"/>
    <property type="match status" value="1"/>
</dbReference>
<evidence type="ECO:0000259" key="8">
    <source>
        <dbReference type="SMART" id="SM00382"/>
    </source>
</evidence>
<feature type="domain" description="AAA+ ATPase" evidence="8">
    <location>
        <begin position="175"/>
        <end position="306"/>
    </location>
</feature>
<evidence type="ECO:0000313" key="10">
    <source>
        <dbReference type="Proteomes" id="UP000249390"/>
    </source>
</evidence>
<dbReference type="PRINTS" id="PR00364">
    <property type="entry name" value="DISEASERSIST"/>
</dbReference>
<dbReference type="SUPFAM" id="SSF52058">
    <property type="entry name" value="L domain-like"/>
    <property type="match status" value="1"/>
</dbReference>
<evidence type="ECO:0000256" key="1">
    <source>
        <dbReference type="ARBA" id="ARBA00004474"/>
    </source>
</evidence>
<comment type="caution">
    <text evidence="9">The sequence shown here is derived from an EMBL/GenBank/DDBJ whole genome shotgun (WGS) entry which is preliminary data.</text>
</comment>
<name>A0A328D3Y9_9ASTE</name>
<proteinExistence type="inferred from homology"/>
<dbReference type="InterPro" id="IPR050905">
    <property type="entry name" value="Plant_NBS-LRR"/>
</dbReference>
<dbReference type="InterPro" id="IPR027417">
    <property type="entry name" value="P-loop_NTPase"/>
</dbReference>
<sequence length="647" mass="72835">MPVPVVIAKLGSTIGGKLADLTVGPIGKQIGYVISYRHNLTEHKDALKELKNRRDVVQIRVDEARRQGEEIFEEVKDWISKAVEITKNAEELCAKGPQDCSWRSCPNLWLRHQISREAKKMTMRIQNHKDKGKFVSVSHFIPPKLVGVPPTSEENDKLIESRISIRNQVLEALKGSSRVGLCGLPGVGKTTLAKEIVEIANEQKEVFGFVVWVTVAHNSKLDIQTQIAEIAGKKLEKETLNVRAKLLLQRLEQEKNVLVVMDDLWERLDLSLVGIPPKCRILFTSRHEKLLSTQMNCNDIFTVGELSEEEAWKLFKENAEFDESNHTELVPVAKEVCERCGRLPLALVSVARALKKKREVNNWRTARRRLETSLGKYLQAWNKEIGPSLKLSYGYLNSELQSIFLLSAVLSHDPLIKDLLRYAVGLGLLEGAHSMKDAHDTLDEDILDLKDSSLLLDSFSNDRVTMHDLFRDFALEEQEPRAQRLKGGQGDISEGCTRLVLDKWDGILPGELPCPKLEFFLLNGVDFELTIPDNFFKSLNELRAMGFSGVNFSSLSTLGHLQKLRTLCLESCLLKDISQVGNLKSLRVLSFAGSNIRQLPGALAQLRCLQELDLSHCGLEVIPPKVLSSLTRLEVLNMEWSFRPMGS</sequence>
<organism evidence="9 10">
    <name type="scientific">Cuscuta australis</name>
    <dbReference type="NCBI Taxonomy" id="267555"/>
    <lineage>
        <taxon>Eukaryota</taxon>
        <taxon>Viridiplantae</taxon>
        <taxon>Streptophyta</taxon>
        <taxon>Embryophyta</taxon>
        <taxon>Tracheophyta</taxon>
        <taxon>Spermatophyta</taxon>
        <taxon>Magnoliopsida</taxon>
        <taxon>eudicotyledons</taxon>
        <taxon>Gunneridae</taxon>
        <taxon>Pentapetalae</taxon>
        <taxon>asterids</taxon>
        <taxon>lamiids</taxon>
        <taxon>Solanales</taxon>
        <taxon>Convolvulaceae</taxon>
        <taxon>Cuscuteae</taxon>
        <taxon>Cuscuta</taxon>
        <taxon>Cuscuta subgen. Grammica</taxon>
        <taxon>Cuscuta sect. Cleistogrammica</taxon>
    </lineage>
</organism>
<dbReference type="Gene3D" id="1.10.8.430">
    <property type="entry name" value="Helical domain of apoptotic protease-activating factors"/>
    <property type="match status" value="1"/>
</dbReference>
<comment type="subcellular location">
    <subcellularLocation>
        <location evidence="1">Plastid</location>
    </subcellularLocation>
</comment>
<dbReference type="GO" id="GO:0005524">
    <property type="term" value="F:ATP binding"/>
    <property type="evidence" value="ECO:0007669"/>
    <property type="project" value="UniProtKB-KW"/>
</dbReference>
<dbReference type="GO" id="GO:0009536">
    <property type="term" value="C:plastid"/>
    <property type="evidence" value="ECO:0007669"/>
    <property type="project" value="UniProtKB-SubCell"/>
</dbReference>
<dbReference type="SMART" id="SM00369">
    <property type="entry name" value="LRR_TYP"/>
    <property type="match status" value="2"/>
</dbReference>
<dbReference type="InterPro" id="IPR032675">
    <property type="entry name" value="LRR_dom_sf"/>
</dbReference>
<protein>
    <recommendedName>
        <fullName evidence="8">AAA+ ATPase domain-containing protein</fullName>
    </recommendedName>
</protein>
<keyword evidence="7" id="KW-0175">Coiled coil</keyword>
<dbReference type="Proteomes" id="UP000249390">
    <property type="component" value="Unassembled WGS sequence"/>
</dbReference>
<dbReference type="InterPro" id="IPR002182">
    <property type="entry name" value="NB-ARC"/>
</dbReference>
<dbReference type="Gene3D" id="3.80.10.10">
    <property type="entry name" value="Ribonuclease Inhibitor"/>
    <property type="match status" value="1"/>
</dbReference>
<keyword evidence="4" id="KW-0677">Repeat</keyword>
<keyword evidence="6" id="KW-0067">ATP-binding</keyword>
<evidence type="ECO:0000256" key="6">
    <source>
        <dbReference type="ARBA" id="ARBA00022840"/>
    </source>
</evidence>
<dbReference type="Gene3D" id="3.40.50.300">
    <property type="entry name" value="P-loop containing nucleotide triphosphate hydrolases"/>
    <property type="match status" value="1"/>
</dbReference>
<dbReference type="InterPro" id="IPR003593">
    <property type="entry name" value="AAA+_ATPase"/>
</dbReference>
<comment type="similarity">
    <text evidence="2">Belongs to the disease resistance NB-LRR family.</text>
</comment>
<evidence type="ECO:0000256" key="3">
    <source>
        <dbReference type="ARBA" id="ARBA00022614"/>
    </source>
</evidence>
<keyword evidence="3" id="KW-0433">Leucine-rich repeat</keyword>
<feature type="coiled-coil region" evidence="7">
    <location>
        <begin position="33"/>
        <end position="67"/>
    </location>
</feature>